<reference evidence="1" key="2">
    <citation type="journal article" date="2015" name="Fish Shellfish Immunol.">
        <title>Early steps in the European eel (Anguilla anguilla)-Vibrio vulnificus interaction in the gills: Role of the RtxA13 toxin.</title>
        <authorList>
            <person name="Callol A."/>
            <person name="Pajuelo D."/>
            <person name="Ebbesson L."/>
            <person name="Teles M."/>
            <person name="MacKenzie S."/>
            <person name="Amaro C."/>
        </authorList>
    </citation>
    <scope>NUCLEOTIDE SEQUENCE</scope>
</reference>
<dbReference type="AlphaFoldDB" id="A0A0E9RWD2"/>
<proteinExistence type="predicted"/>
<organism evidence="1">
    <name type="scientific">Anguilla anguilla</name>
    <name type="common">European freshwater eel</name>
    <name type="synonym">Muraena anguilla</name>
    <dbReference type="NCBI Taxonomy" id="7936"/>
    <lineage>
        <taxon>Eukaryota</taxon>
        <taxon>Metazoa</taxon>
        <taxon>Chordata</taxon>
        <taxon>Craniata</taxon>
        <taxon>Vertebrata</taxon>
        <taxon>Euteleostomi</taxon>
        <taxon>Actinopterygii</taxon>
        <taxon>Neopterygii</taxon>
        <taxon>Teleostei</taxon>
        <taxon>Anguilliformes</taxon>
        <taxon>Anguillidae</taxon>
        <taxon>Anguilla</taxon>
    </lineage>
</organism>
<evidence type="ECO:0000313" key="1">
    <source>
        <dbReference type="EMBL" id="JAH33167.1"/>
    </source>
</evidence>
<protein>
    <submittedName>
        <fullName evidence="1">Uncharacterized protein</fullName>
    </submittedName>
</protein>
<accession>A0A0E9RWD2</accession>
<name>A0A0E9RWD2_ANGAN</name>
<dbReference type="EMBL" id="GBXM01075410">
    <property type="protein sequence ID" value="JAH33167.1"/>
    <property type="molecule type" value="Transcribed_RNA"/>
</dbReference>
<sequence length="26" mass="3090">MKNGLSRFSWVCFSNLILNLFSLVWN</sequence>
<reference evidence="1" key="1">
    <citation type="submission" date="2014-11" db="EMBL/GenBank/DDBJ databases">
        <authorList>
            <person name="Amaro Gonzalez C."/>
        </authorList>
    </citation>
    <scope>NUCLEOTIDE SEQUENCE</scope>
</reference>